<dbReference type="GO" id="GO:0003824">
    <property type="term" value="F:catalytic activity"/>
    <property type="evidence" value="ECO:0007669"/>
    <property type="project" value="InterPro"/>
</dbReference>
<dbReference type="EMBL" id="WLCI01000019">
    <property type="protein sequence ID" value="MTB97119.1"/>
    <property type="molecule type" value="Genomic_DNA"/>
</dbReference>
<dbReference type="RefSeq" id="WP_154616854.1">
    <property type="nucleotide sequence ID" value="NZ_CP053660.1"/>
</dbReference>
<dbReference type="Pfam" id="PF03372">
    <property type="entry name" value="Exo_endo_phos"/>
    <property type="match status" value="1"/>
</dbReference>
<name>A0A6I3JG66_9ACTN</name>
<protein>
    <recommendedName>
        <fullName evidence="1">Endonuclease/exonuclease/phosphatase domain-containing protein</fullName>
    </recommendedName>
</protein>
<evidence type="ECO:0000259" key="1">
    <source>
        <dbReference type="Pfam" id="PF03372"/>
    </source>
</evidence>
<organism evidence="2 3">
    <name type="scientific">Nocardioides marmotae</name>
    <dbReference type="NCBI Taxonomy" id="2663857"/>
    <lineage>
        <taxon>Bacteria</taxon>
        <taxon>Bacillati</taxon>
        <taxon>Actinomycetota</taxon>
        <taxon>Actinomycetes</taxon>
        <taxon>Propionibacteriales</taxon>
        <taxon>Nocardioidaceae</taxon>
        <taxon>Nocardioides</taxon>
    </lineage>
</organism>
<sequence length="334" mass="35469">MLRRALSATGWWLRDHLGLVLLVLLLLPAAALTALRLSDPAWGPAVRLTSFVPLALPLYAAALVVAGVRHARWRARVRLVPVVLATAGLAAHAWWVAPFWLGPNPPAARGADALVVVTANLYQGEGDALGLVALASAEEADLLVVNEITGPALRRMRAAGIDDVLPYAIGRPEQDPVVGTMVFSRVPLSEPRRLDTPLASYKVDVGGPGGLTLLAVHPSAPLDAEAWRRDHDTVRRAAVRGGADLVVGDLNATLDHAPLRRLVDAGYRDAVELGNAGFQPTWPENGLFGPLSFLPALVPIDHVMVGEDLAVRSVRTVALGGTDHRAVVAELARQ</sequence>
<evidence type="ECO:0000313" key="2">
    <source>
        <dbReference type="EMBL" id="MTB97119.1"/>
    </source>
</evidence>
<dbReference type="InterPro" id="IPR036691">
    <property type="entry name" value="Endo/exonu/phosph_ase_sf"/>
</dbReference>
<evidence type="ECO:0000313" key="3">
    <source>
        <dbReference type="Proteomes" id="UP000433406"/>
    </source>
</evidence>
<dbReference type="AlphaFoldDB" id="A0A6I3JG66"/>
<dbReference type="InterPro" id="IPR005135">
    <property type="entry name" value="Endo/exonuclease/phosphatase"/>
</dbReference>
<keyword evidence="3" id="KW-1185">Reference proteome</keyword>
<proteinExistence type="predicted"/>
<dbReference type="SUPFAM" id="SSF56219">
    <property type="entry name" value="DNase I-like"/>
    <property type="match status" value="1"/>
</dbReference>
<gene>
    <name evidence="2" type="ORF">GGQ22_18785</name>
</gene>
<comment type="caution">
    <text evidence="2">The sequence shown here is derived from an EMBL/GenBank/DDBJ whole genome shotgun (WGS) entry which is preliminary data.</text>
</comment>
<accession>A0A6I3JG66</accession>
<reference evidence="2 3" key="1">
    <citation type="submission" date="2019-10" db="EMBL/GenBank/DDBJ databases">
        <title>Nocardioides novel species isolated from the excrement of Marmot.</title>
        <authorList>
            <person name="Zhang G."/>
        </authorList>
    </citation>
    <scope>NUCLEOTIDE SEQUENCE [LARGE SCALE GENOMIC DNA]</scope>
    <source>
        <strain evidence="3">zg-579</strain>
    </source>
</reference>
<feature type="domain" description="Endonuclease/exonuclease/phosphatase" evidence="1">
    <location>
        <begin position="117"/>
        <end position="324"/>
    </location>
</feature>
<dbReference type="Gene3D" id="3.60.10.10">
    <property type="entry name" value="Endonuclease/exonuclease/phosphatase"/>
    <property type="match status" value="1"/>
</dbReference>
<dbReference type="Proteomes" id="UP000433406">
    <property type="component" value="Unassembled WGS sequence"/>
</dbReference>